<dbReference type="EMBL" id="LS974202">
    <property type="protein sequence ID" value="SSC12954.1"/>
    <property type="molecule type" value="Genomic_DNA"/>
</dbReference>
<protein>
    <submittedName>
        <fullName evidence="3">Diguanylate cyclase (GGDEF) domain-containing protein</fullName>
    </submittedName>
</protein>
<evidence type="ECO:0000313" key="3">
    <source>
        <dbReference type="EMBL" id="SSC12954.1"/>
    </source>
</evidence>
<accession>A0A7Z7LFF1</accession>
<dbReference type="NCBIfam" id="TIGR00254">
    <property type="entry name" value="GGDEF"/>
    <property type="match status" value="1"/>
</dbReference>
<dbReference type="PROSITE" id="PS50887">
    <property type="entry name" value="GGDEF"/>
    <property type="match status" value="1"/>
</dbReference>
<dbReference type="SMART" id="SM00267">
    <property type="entry name" value="GGDEF"/>
    <property type="match status" value="1"/>
</dbReference>
<keyword evidence="4" id="KW-1185">Reference proteome</keyword>
<evidence type="ECO:0000313" key="4">
    <source>
        <dbReference type="Proteomes" id="UP000250796"/>
    </source>
</evidence>
<evidence type="ECO:0000256" key="1">
    <source>
        <dbReference type="SAM" id="Coils"/>
    </source>
</evidence>
<dbReference type="Proteomes" id="UP000250796">
    <property type="component" value="Chromosome MESINF"/>
</dbReference>
<dbReference type="KEGG" id="minf:MESINF_1510"/>
<dbReference type="FunFam" id="3.30.70.270:FF:000001">
    <property type="entry name" value="Diguanylate cyclase domain protein"/>
    <property type="match status" value="1"/>
</dbReference>
<dbReference type="RefSeq" id="WP_169699168.1">
    <property type="nucleotide sequence ID" value="NZ_LS974202.1"/>
</dbReference>
<dbReference type="Pfam" id="PF00990">
    <property type="entry name" value="GGDEF"/>
    <property type="match status" value="1"/>
</dbReference>
<dbReference type="CDD" id="cd01949">
    <property type="entry name" value="GGDEF"/>
    <property type="match status" value="1"/>
</dbReference>
<dbReference type="InterPro" id="IPR000160">
    <property type="entry name" value="GGDEF_dom"/>
</dbReference>
<feature type="domain" description="GGDEF" evidence="2">
    <location>
        <begin position="184"/>
        <end position="311"/>
    </location>
</feature>
<dbReference type="InterPro" id="IPR029787">
    <property type="entry name" value="Nucleotide_cyclase"/>
</dbReference>
<reference evidence="3 4" key="1">
    <citation type="submission" date="2017-01" db="EMBL/GenBank/DDBJ databases">
        <authorList>
            <person name="Erauso G."/>
        </authorList>
    </citation>
    <scope>NUCLEOTIDE SEQUENCE [LARGE SCALE GENOMIC DNA]</scope>
    <source>
        <strain evidence="3">MESINF1</strain>
    </source>
</reference>
<dbReference type="SUPFAM" id="SSF55073">
    <property type="entry name" value="Nucleotide cyclase"/>
    <property type="match status" value="1"/>
</dbReference>
<organism evidence="3 4">
    <name type="scientific">Mesotoga infera</name>
    <dbReference type="NCBI Taxonomy" id="1236046"/>
    <lineage>
        <taxon>Bacteria</taxon>
        <taxon>Thermotogati</taxon>
        <taxon>Thermotogota</taxon>
        <taxon>Thermotogae</taxon>
        <taxon>Kosmotogales</taxon>
        <taxon>Kosmotogaceae</taxon>
        <taxon>Mesotoga</taxon>
    </lineage>
</organism>
<keyword evidence="1" id="KW-0175">Coiled coil</keyword>
<proteinExistence type="predicted"/>
<dbReference type="InterPro" id="IPR043128">
    <property type="entry name" value="Rev_trsase/Diguanyl_cyclase"/>
</dbReference>
<dbReference type="GO" id="GO:0052621">
    <property type="term" value="F:diguanylate cyclase activity"/>
    <property type="evidence" value="ECO:0007669"/>
    <property type="project" value="TreeGrafter"/>
</dbReference>
<dbReference type="PANTHER" id="PTHR45138:SF9">
    <property type="entry name" value="DIGUANYLATE CYCLASE DGCM-RELATED"/>
    <property type="match status" value="1"/>
</dbReference>
<dbReference type="PANTHER" id="PTHR45138">
    <property type="entry name" value="REGULATORY COMPONENTS OF SENSORY TRANSDUCTION SYSTEM"/>
    <property type="match status" value="1"/>
</dbReference>
<name>A0A7Z7LFF1_9BACT</name>
<dbReference type="AlphaFoldDB" id="A0A7Z7LFF1"/>
<dbReference type="InterPro" id="IPR050469">
    <property type="entry name" value="Diguanylate_Cyclase"/>
</dbReference>
<evidence type="ECO:0000259" key="2">
    <source>
        <dbReference type="PROSITE" id="PS50887"/>
    </source>
</evidence>
<feature type="coiled-coil region" evidence="1">
    <location>
        <begin position="122"/>
        <end position="156"/>
    </location>
</feature>
<sequence>MNDLREAILGSLDRFFDSLENFSGAILVLFDSEGRILDHSPSLSALIGGKKELVGENFGKYILDNGIKLMTNERPGLVRLGMTDSRYNIHLVSGFVIKIDASRWLFFGEKIGLSVGDIMENMWKTTDELASLTRELAKKNKELQAANAEIERLMNCDPLTGLSNRRDFMKKLDEEIESLCSTCKPLSVIMADIDDFKKVNDTRGHPEGDRVLQLFAKILNEIISPRRTTVRYGGEEFIVMLPETDGKEAAEIAEEVRTNFERETEKQLGFKVTASFGVATFRPEDTKASILKRVDDALYSAKSGGKNRVVR</sequence>
<dbReference type="Gene3D" id="3.30.70.270">
    <property type="match status" value="1"/>
</dbReference>
<gene>
    <name evidence="3" type="ORF">MESINF_1510</name>
</gene>